<sequence length="1037" mass="113663">MNEIATGADEGESAREILSSSYDGVAGLFDSPTPSAAASTSETIDSREDAQYYDEWNLFSDAASEENDDSDNELSSDPEAQQPAPTTMDNQQTEAALVLERSQQNDIATTESDRKRTLQVVETPTSATVLEDTTGERPTSQSDSAGVRRQIQVLVRVRPPFDSEGKVVVTAGEKKGTSLCIQSTTSQGSISTVTECTFDRVFMGGATQEDVFSAIEPNVQACLEGYNATVFAYGQTGTGKTHTLFGRDLGSSTSREGESDSFRMVKSSWGIVPRALNCLLGQASVLQHKSCQVELHLSFLQIYNDRLFDLLTDRMRQKPLLIREQPTLEGTTSVTVQGLSSERVTSFSNAMQIIHRGFTSRSVRETESNLASSRSHAIVQIYVTTEYPASKGAGQVFRKARLNLVDLAGSEKWNTDVEMEDAHSQELKNINASLSALGNCIAALTEAGRKHIPYRDSILTRVLQDSFGGNTQSCLIATVNATQQSCDETIRTLQFADRARSVMQTIRVNEVVDGSTELLMAKIQIVKLRERLESEQRRRHDTRLKEHQTMQRDFQEKIKGKENEITKLTRDNAVFLKWREEDVKKIRGLESRVKELEQQMGEEGSMVTATTAVQRSKRSSAATAKNTPVRKSRSRTNLTRVGSENGTTTRTSKQMIERYDIGPNKGQQSRTAQTNKATPNQDSPQDPTNQSEDLSEPEQPVPDLRSRISQHARWEALGDSQVGEPPEASRPDVNRHLTSGLCVSPVIFRPNENLTTKSPASSTKSSWAYANVSAIPGSERASSILSSKSAPALSAAKQETKEPWYVNPANGSTTSLPRQEHVSLLKNFSTGSFSYNAPMLGSVVHNSAIEPCSKHKLAGCMLCTVGDNFRQSQVAPVRQPSKELVTTSTVMLKAAEASRTPQDGPCVRHQLLRCFICMKDSKTTTGSTIPPTATAGYNYTIPASTSSIKTSSYLATPIGGETQSKCALHSLANCILCAGVKAMTRKAVVPTPQAPAKTGTTFEAASAIHLEDRNADRYRRYTLDERMLHQSKLANQW</sequence>
<feature type="compositionally biased region" description="Polar residues" evidence="4">
    <location>
        <begin position="665"/>
        <end position="692"/>
    </location>
</feature>
<feature type="region of interest" description="Disordered" evidence="4">
    <location>
        <begin position="600"/>
        <end position="703"/>
    </location>
</feature>
<keyword evidence="1 3" id="KW-0547">Nucleotide-binding</keyword>
<feature type="compositionally biased region" description="Polar residues" evidence="4">
    <location>
        <begin position="635"/>
        <end position="654"/>
    </location>
</feature>
<dbReference type="EMBL" id="JBIMZQ010000027">
    <property type="protein sequence ID" value="KAL3663605.1"/>
    <property type="molecule type" value="Genomic_DNA"/>
</dbReference>
<feature type="domain" description="Kinesin motor" evidence="5">
    <location>
        <begin position="150"/>
        <end position="502"/>
    </location>
</feature>
<name>A0ABD3FCD9_9STRA</name>
<dbReference type="PROSITE" id="PS50067">
    <property type="entry name" value="KINESIN_MOTOR_2"/>
    <property type="match status" value="1"/>
</dbReference>
<evidence type="ECO:0000256" key="2">
    <source>
        <dbReference type="ARBA" id="ARBA00022840"/>
    </source>
</evidence>
<dbReference type="Gene3D" id="3.40.850.10">
    <property type="entry name" value="Kinesin motor domain"/>
    <property type="match status" value="1"/>
</dbReference>
<organism evidence="6 7">
    <name type="scientific">Phytophthora oleae</name>
    <dbReference type="NCBI Taxonomy" id="2107226"/>
    <lineage>
        <taxon>Eukaryota</taxon>
        <taxon>Sar</taxon>
        <taxon>Stramenopiles</taxon>
        <taxon>Oomycota</taxon>
        <taxon>Peronosporomycetes</taxon>
        <taxon>Peronosporales</taxon>
        <taxon>Peronosporaceae</taxon>
        <taxon>Phytophthora</taxon>
    </lineage>
</organism>
<dbReference type="InterPro" id="IPR027640">
    <property type="entry name" value="Kinesin-like_fam"/>
</dbReference>
<accession>A0ABD3FCD9</accession>
<feature type="region of interest" description="Disordered" evidence="4">
    <location>
        <begin position="24"/>
        <end position="90"/>
    </location>
</feature>
<dbReference type="AlphaFoldDB" id="A0ABD3FCD9"/>
<keyword evidence="2 3" id="KW-0067">ATP-binding</keyword>
<dbReference type="Proteomes" id="UP001632037">
    <property type="component" value="Unassembled WGS sequence"/>
</dbReference>
<dbReference type="PRINTS" id="PR00380">
    <property type="entry name" value="KINESINHEAVY"/>
</dbReference>
<keyword evidence="7" id="KW-1185">Reference proteome</keyword>
<dbReference type="InterPro" id="IPR036961">
    <property type="entry name" value="Kinesin_motor_dom_sf"/>
</dbReference>
<dbReference type="GO" id="GO:0005524">
    <property type="term" value="F:ATP binding"/>
    <property type="evidence" value="ECO:0007669"/>
    <property type="project" value="UniProtKB-UniRule"/>
</dbReference>
<dbReference type="PROSITE" id="PS00411">
    <property type="entry name" value="KINESIN_MOTOR_1"/>
    <property type="match status" value="1"/>
</dbReference>
<evidence type="ECO:0000256" key="4">
    <source>
        <dbReference type="SAM" id="MobiDB-lite"/>
    </source>
</evidence>
<dbReference type="SUPFAM" id="SSF52540">
    <property type="entry name" value="P-loop containing nucleoside triphosphate hydrolases"/>
    <property type="match status" value="1"/>
</dbReference>
<dbReference type="SMART" id="SM00129">
    <property type="entry name" value="KISc"/>
    <property type="match status" value="1"/>
</dbReference>
<gene>
    <name evidence="6" type="ORF">V7S43_011491</name>
</gene>
<comment type="caution">
    <text evidence="6">The sequence shown here is derived from an EMBL/GenBank/DDBJ whole genome shotgun (WGS) entry which is preliminary data.</text>
</comment>
<feature type="compositionally biased region" description="Low complexity" evidence="4">
    <location>
        <begin position="31"/>
        <end position="41"/>
    </location>
</feature>
<feature type="region of interest" description="Disordered" evidence="4">
    <location>
        <begin position="103"/>
        <end position="147"/>
    </location>
</feature>
<reference evidence="6 7" key="1">
    <citation type="submission" date="2024-09" db="EMBL/GenBank/DDBJ databases">
        <title>Genome sequencing and assembly of Phytophthora oleae, isolate VK10A, causative agent of rot of olive drupes.</title>
        <authorList>
            <person name="Conti Taguali S."/>
            <person name="Riolo M."/>
            <person name="La Spada F."/>
            <person name="Cacciola S.O."/>
            <person name="Dionisio G."/>
        </authorList>
    </citation>
    <scope>NUCLEOTIDE SEQUENCE [LARGE SCALE GENOMIC DNA]</scope>
    <source>
        <strain evidence="6 7">VK10A</strain>
    </source>
</reference>
<feature type="compositionally biased region" description="Acidic residues" evidence="4">
    <location>
        <begin position="63"/>
        <end position="76"/>
    </location>
</feature>
<evidence type="ECO:0000313" key="6">
    <source>
        <dbReference type="EMBL" id="KAL3663605.1"/>
    </source>
</evidence>
<dbReference type="GO" id="GO:0003774">
    <property type="term" value="F:cytoskeletal motor activity"/>
    <property type="evidence" value="ECO:0007669"/>
    <property type="project" value="UniProtKB-UniRule"/>
</dbReference>
<proteinExistence type="inferred from homology"/>
<comment type="similarity">
    <text evidence="3">Belongs to the TRAFAC class myosin-kinesin ATPase superfamily. Kinesin family.</text>
</comment>
<dbReference type="InterPro" id="IPR019821">
    <property type="entry name" value="Kinesin_motor_CS"/>
</dbReference>
<evidence type="ECO:0000313" key="7">
    <source>
        <dbReference type="Proteomes" id="UP001632037"/>
    </source>
</evidence>
<protein>
    <recommendedName>
        <fullName evidence="5">Kinesin motor domain-containing protein</fullName>
    </recommendedName>
</protein>
<feature type="compositionally biased region" description="Polar residues" evidence="4">
    <location>
        <begin position="607"/>
        <end position="626"/>
    </location>
</feature>
<feature type="binding site" evidence="3">
    <location>
        <begin position="234"/>
        <end position="241"/>
    </location>
    <ligand>
        <name>ATP</name>
        <dbReference type="ChEBI" id="CHEBI:30616"/>
    </ligand>
</feature>
<evidence type="ECO:0000259" key="5">
    <source>
        <dbReference type="PROSITE" id="PS50067"/>
    </source>
</evidence>
<dbReference type="Pfam" id="PF00225">
    <property type="entry name" value="Kinesin"/>
    <property type="match status" value="1"/>
</dbReference>
<dbReference type="CDD" id="cd00106">
    <property type="entry name" value="KISc"/>
    <property type="match status" value="1"/>
</dbReference>
<evidence type="ECO:0000256" key="1">
    <source>
        <dbReference type="ARBA" id="ARBA00022741"/>
    </source>
</evidence>
<dbReference type="InterPro" id="IPR001752">
    <property type="entry name" value="Kinesin_motor_dom"/>
</dbReference>
<evidence type="ECO:0000256" key="3">
    <source>
        <dbReference type="PROSITE-ProRule" id="PRU00283"/>
    </source>
</evidence>
<keyword evidence="3" id="KW-0505">Motor protein</keyword>
<dbReference type="PANTHER" id="PTHR47969:SF29">
    <property type="entry name" value="KINESIN-LIKE PROTEIN"/>
    <property type="match status" value="1"/>
</dbReference>
<dbReference type="PANTHER" id="PTHR47969">
    <property type="entry name" value="CHROMOSOME-ASSOCIATED KINESIN KIF4A-RELATED"/>
    <property type="match status" value="1"/>
</dbReference>
<dbReference type="InterPro" id="IPR027417">
    <property type="entry name" value="P-loop_NTPase"/>
</dbReference>